<sequence>FDAWIDQKKGDGKDQELFSLKAVLDDEDDAIVSKNPWRPCSPWEEKNGAWAIRPPQPKASTAQSRDVYFDYDIGDTYDDEVPTHTLGWCNLSQGERVAGAGQ</sequence>
<reference evidence="1" key="1">
    <citation type="journal article" date="2014" name="Front. Microbiol.">
        <title>High frequency of phylogenetically diverse reductive dehalogenase-homologous genes in deep subseafloor sedimentary metagenomes.</title>
        <authorList>
            <person name="Kawai M."/>
            <person name="Futagami T."/>
            <person name="Toyoda A."/>
            <person name="Takaki Y."/>
            <person name="Nishi S."/>
            <person name="Hori S."/>
            <person name="Arai W."/>
            <person name="Tsubouchi T."/>
            <person name="Morono Y."/>
            <person name="Uchiyama I."/>
            <person name="Ito T."/>
            <person name="Fujiyama A."/>
            <person name="Inagaki F."/>
            <person name="Takami H."/>
        </authorList>
    </citation>
    <scope>NUCLEOTIDE SEQUENCE</scope>
    <source>
        <strain evidence="1">Expedition CK06-06</strain>
    </source>
</reference>
<name>X0YHN1_9ZZZZ</name>
<comment type="caution">
    <text evidence="1">The sequence shown here is derived from an EMBL/GenBank/DDBJ whole genome shotgun (WGS) entry which is preliminary data.</text>
</comment>
<proteinExistence type="predicted"/>
<dbReference type="AlphaFoldDB" id="X0YHN1"/>
<feature type="non-terminal residue" evidence="1">
    <location>
        <position position="1"/>
    </location>
</feature>
<feature type="non-terminal residue" evidence="1">
    <location>
        <position position="102"/>
    </location>
</feature>
<organism evidence="1">
    <name type="scientific">marine sediment metagenome</name>
    <dbReference type="NCBI Taxonomy" id="412755"/>
    <lineage>
        <taxon>unclassified sequences</taxon>
        <taxon>metagenomes</taxon>
        <taxon>ecological metagenomes</taxon>
    </lineage>
</organism>
<evidence type="ECO:0000313" key="1">
    <source>
        <dbReference type="EMBL" id="GAG48108.1"/>
    </source>
</evidence>
<accession>X0YHN1</accession>
<dbReference type="EMBL" id="BARS01058399">
    <property type="protein sequence ID" value="GAG48108.1"/>
    <property type="molecule type" value="Genomic_DNA"/>
</dbReference>
<protein>
    <submittedName>
        <fullName evidence="1">Uncharacterized protein</fullName>
    </submittedName>
</protein>
<gene>
    <name evidence="1" type="ORF">S01H1_85183</name>
</gene>